<dbReference type="Gene3D" id="3.40.1190.20">
    <property type="match status" value="1"/>
</dbReference>
<gene>
    <name evidence="5" type="ORF">SAMN04488107_2496</name>
</gene>
<dbReference type="InterPro" id="IPR011611">
    <property type="entry name" value="PfkB_dom"/>
</dbReference>
<protein>
    <submittedName>
        <fullName evidence="5">Sugar or nucleoside kinase, ribokinase family</fullName>
    </submittedName>
</protein>
<dbReference type="RefSeq" id="WP_176449973.1">
    <property type="nucleotide sequence ID" value="NZ_FZOH01000004.1"/>
</dbReference>
<dbReference type="Proteomes" id="UP000198386">
    <property type="component" value="Unassembled WGS sequence"/>
</dbReference>
<reference evidence="6" key="1">
    <citation type="submission" date="2017-06" db="EMBL/GenBank/DDBJ databases">
        <authorList>
            <person name="Varghese N."/>
            <person name="Submissions S."/>
        </authorList>
    </citation>
    <scope>NUCLEOTIDE SEQUENCE [LARGE SCALE GENOMIC DNA]</scope>
    <source>
        <strain evidence="6">DSM 45423</strain>
    </source>
</reference>
<dbReference type="GO" id="GO:0016301">
    <property type="term" value="F:kinase activity"/>
    <property type="evidence" value="ECO:0007669"/>
    <property type="project" value="UniProtKB-KW"/>
</dbReference>
<dbReference type="SUPFAM" id="SSF53613">
    <property type="entry name" value="Ribokinase-like"/>
    <property type="match status" value="1"/>
</dbReference>
<name>A0A239ED15_9ACTN</name>
<evidence type="ECO:0000313" key="6">
    <source>
        <dbReference type="Proteomes" id="UP000198386"/>
    </source>
</evidence>
<keyword evidence="6" id="KW-1185">Reference proteome</keyword>
<feature type="domain" description="Carbohydrate kinase PfkB" evidence="4">
    <location>
        <begin position="46"/>
        <end position="301"/>
    </location>
</feature>
<comment type="similarity">
    <text evidence="1">Belongs to the carbohydrate kinase PfkB family.</text>
</comment>
<organism evidence="5 6">
    <name type="scientific">Geodermatophilus saharensis</name>
    <dbReference type="NCBI Taxonomy" id="1137994"/>
    <lineage>
        <taxon>Bacteria</taxon>
        <taxon>Bacillati</taxon>
        <taxon>Actinomycetota</taxon>
        <taxon>Actinomycetes</taxon>
        <taxon>Geodermatophilales</taxon>
        <taxon>Geodermatophilaceae</taxon>
        <taxon>Geodermatophilus</taxon>
    </lineage>
</organism>
<dbReference type="EMBL" id="FZOH01000004">
    <property type="protein sequence ID" value="SNS42497.1"/>
    <property type="molecule type" value="Genomic_DNA"/>
</dbReference>
<evidence type="ECO:0000259" key="4">
    <source>
        <dbReference type="Pfam" id="PF00294"/>
    </source>
</evidence>
<sequence length="303" mass="30981">MDHGTDPGWPRRAGSGPVVAVGKLVADQLLELSEPLRAGSQQRVVRTTTAGGAPANVTATLTRLGTPARLAGWAGADPLADTLLAGLAARGVQTAVVRRGRAPLSTVLVHPDGERTPLTDRGEGGLTPDDVRAGWLADAAVVHLDGYDLLRFPDALMTVASLARDADVPVSADVAAAARIERHGVEAYRELLTGLRPDLLFCNAAEAAVLGLLGDPPPWAPPLVVVHTGARPTRVLTPAGVWQVPVAPLPEGRLRDTTGCGDALAAGVLAGWRAGEPVLAAVRTGHEAAAVVAGVLGGQPPPP</sequence>
<evidence type="ECO:0000256" key="3">
    <source>
        <dbReference type="ARBA" id="ARBA00022777"/>
    </source>
</evidence>
<evidence type="ECO:0000256" key="1">
    <source>
        <dbReference type="ARBA" id="ARBA00010688"/>
    </source>
</evidence>
<keyword evidence="3 5" id="KW-0418">Kinase</keyword>
<proteinExistence type="inferred from homology"/>
<dbReference type="AlphaFoldDB" id="A0A239ED15"/>
<dbReference type="InterPro" id="IPR002173">
    <property type="entry name" value="Carboh/pur_kinase_PfkB_CS"/>
</dbReference>
<evidence type="ECO:0000313" key="5">
    <source>
        <dbReference type="EMBL" id="SNS42497.1"/>
    </source>
</evidence>
<dbReference type="PROSITE" id="PS00583">
    <property type="entry name" value="PFKB_KINASES_1"/>
    <property type="match status" value="1"/>
</dbReference>
<keyword evidence="2" id="KW-0808">Transferase</keyword>
<dbReference type="InterPro" id="IPR052700">
    <property type="entry name" value="Carb_kinase_PfkB-like"/>
</dbReference>
<evidence type="ECO:0000256" key="2">
    <source>
        <dbReference type="ARBA" id="ARBA00022679"/>
    </source>
</evidence>
<dbReference type="Pfam" id="PF00294">
    <property type="entry name" value="PfkB"/>
    <property type="match status" value="1"/>
</dbReference>
<dbReference type="PANTHER" id="PTHR43320">
    <property type="entry name" value="SUGAR KINASE"/>
    <property type="match status" value="1"/>
</dbReference>
<dbReference type="InterPro" id="IPR029056">
    <property type="entry name" value="Ribokinase-like"/>
</dbReference>
<accession>A0A239ED15</accession>
<dbReference type="PANTHER" id="PTHR43320:SF3">
    <property type="entry name" value="CARBOHYDRATE KINASE PFKB DOMAIN-CONTAINING PROTEIN"/>
    <property type="match status" value="1"/>
</dbReference>